<comment type="caution">
    <text evidence="1">The sequence shown here is derived from an EMBL/GenBank/DDBJ whole genome shotgun (WGS) entry which is preliminary data.</text>
</comment>
<evidence type="ECO:0000313" key="2">
    <source>
        <dbReference type="Proteomes" id="UP000072741"/>
    </source>
</evidence>
<sequence>MVAVAPTTMASMFSTLPSMSLWACVAVVLTAATLPEICELAVAAAEVREALTAAAVDVTEVLAALAVDAI</sequence>
<dbReference type="AlphaFoldDB" id="A0A147GQF4"/>
<reference evidence="1 2" key="1">
    <citation type="journal article" date="2016" name="Front. Microbiol.">
        <title>Genomic Resource of Rice Seed Associated Bacteria.</title>
        <authorList>
            <person name="Midha S."/>
            <person name="Bansal K."/>
            <person name="Sharma S."/>
            <person name="Kumar N."/>
            <person name="Patil P.P."/>
            <person name="Chaudhry V."/>
            <person name="Patil P.B."/>
        </authorList>
    </citation>
    <scope>NUCLEOTIDE SEQUENCE [LARGE SCALE GENOMIC DNA]</scope>
    <source>
        <strain evidence="1 2">NS331</strain>
    </source>
</reference>
<accession>A0A147GQF4</accession>
<dbReference type="Proteomes" id="UP000072741">
    <property type="component" value="Unassembled WGS sequence"/>
</dbReference>
<keyword evidence="2" id="KW-1185">Reference proteome</keyword>
<organism evidence="1 2">
    <name type="scientific">Pseudacidovorax intermedius</name>
    <dbReference type="NCBI Taxonomy" id="433924"/>
    <lineage>
        <taxon>Bacteria</taxon>
        <taxon>Pseudomonadati</taxon>
        <taxon>Pseudomonadota</taxon>
        <taxon>Betaproteobacteria</taxon>
        <taxon>Burkholderiales</taxon>
        <taxon>Comamonadaceae</taxon>
        <taxon>Pseudacidovorax</taxon>
    </lineage>
</organism>
<dbReference type="EMBL" id="LDSL01000108">
    <property type="protein sequence ID" value="KTT17972.1"/>
    <property type="molecule type" value="Genomic_DNA"/>
</dbReference>
<proteinExistence type="predicted"/>
<name>A0A147GQF4_9BURK</name>
<evidence type="ECO:0000313" key="1">
    <source>
        <dbReference type="EMBL" id="KTT17972.1"/>
    </source>
</evidence>
<gene>
    <name evidence="1" type="ORF">NS331_16580</name>
</gene>
<protein>
    <submittedName>
        <fullName evidence="1">Uncharacterized protein</fullName>
    </submittedName>
</protein>